<dbReference type="AlphaFoldDB" id="A0A6J8E9Q4"/>
<protein>
    <submittedName>
        <fullName evidence="2">Uncharacterized protein</fullName>
    </submittedName>
</protein>
<feature type="compositionally biased region" description="Basic and acidic residues" evidence="1">
    <location>
        <begin position="121"/>
        <end position="138"/>
    </location>
</feature>
<keyword evidence="3" id="KW-1185">Reference proteome</keyword>
<name>A0A6J8E9Q4_MYTCO</name>
<evidence type="ECO:0000313" key="2">
    <source>
        <dbReference type="EMBL" id="CAC5416342.1"/>
    </source>
</evidence>
<feature type="region of interest" description="Disordered" evidence="1">
    <location>
        <begin position="121"/>
        <end position="142"/>
    </location>
</feature>
<proteinExistence type="predicted"/>
<dbReference type="Proteomes" id="UP000507470">
    <property type="component" value="Unassembled WGS sequence"/>
</dbReference>
<evidence type="ECO:0000256" key="1">
    <source>
        <dbReference type="SAM" id="MobiDB-lite"/>
    </source>
</evidence>
<evidence type="ECO:0000313" key="3">
    <source>
        <dbReference type="Proteomes" id="UP000507470"/>
    </source>
</evidence>
<reference evidence="2 3" key="1">
    <citation type="submission" date="2020-06" db="EMBL/GenBank/DDBJ databases">
        <authorList>
            <person name="Li R."/>
            <person name="Bekaert M."/>
        </authorList>
    </citation>
    <scope>NUCLEOTIDE SEQUENCE [LARGE SCALE GENOMIC DNA]</scope>
    <source>
        <strain evidence="3">wild</strain>
    </source>
</reference>
<gene>
    <name evidence="2" type="ORF">MCOR_48977</name>
</gene>
<organism evidence="2 3">
    <name type="scientific">Mytilus coruscus</name>
    <name type="common">Sea mussel</name>
    <dbReference type="NCBI Taxonomy" id="42192"/>
    <lineage>
        <taxon>Eukaryota</taxon>
        <taxon>Metazoa</taxon>
        <taxon>Spiralia</taxon>
        <taxon>Lophotrochozoa</taxon>
        <taxon>Mollusca</taxon>
        <taxon>Bivalvia</taxon>
        <taxon>Autobranchia</taxon>
        <taxon>Pteriomorphia</taxon>
        <taxon>Mytilida</taxon>
        <taxon>Mytiloidea</taxon>
        <taxon>Mytilidae</taxon>
        <taxon>Mytilinae</taxon>
        <taxon>Mytilus</taxon>
    </lineage>
</organism>
<dbReference type="EMBL" id="CACVKT020008627">
    <property type="protein sequence ID" value="CAC5416342.1"/>
    <property type="molecule type" value="Genomic_DNA"/>
</dbReference>
<accession>A0A6J8E9Q4</accession>
<sequence length="226" mass="25792">MEIRDNLIKAYNYSSLTAKRTAEGMTIRTIVNSRYTCRSLGPNIPPTRGTNFCSGRNRRIGRCWWKYTQGHGFRTSRELVLVKVASDTKSKTNVRWDKDGICMALDSSLSNPCVTPPCSNGRDKSLSRLTDNGRDRFRSRASRQNSFSSMSCSQNFSIERSSHRDNILDRMVDGTPQQEGLTELISRFQRNVCQMDKQEIVVSRKNVLSLVLLHLSSRVDPLMDHH</sequence>